<sequence>MHPAVSYEPKAHLKHDKPNARSMRTSRLLPRPPLLQRLARIRPPNSRPTSSRTLSNRPTPVHNRNTRQQGNTQPIDRRQSRTLVLHNIHPLSLRRIQDQERLRFCGFETDRVCIAFWSALAIERKTRDSLELRDRRLIVNIASVNNRNVMVDGE</sequence>
<feature type="compositionally biased region" description="Low complexity" evidence="1">
    <location>
        <begin position="34"/>
        <end position="44"/>
    </location>
</feature>
<feature type="region of interest" description="Disordered" evidence="1">
    <location>
        <begin position="1"/>
        <end position="80"/>
    </location>
</feature>
<organism evidence="2 3">
    <name type="scientific">Venturia nashicola</name>
    <dbReference type="NCBI Taxonomy" id="86259"/>
    <lineage>
        <taxon>Eukaryota</taxon>
        <taxon>Fungi</taxon>
        <taxon>Dikarya</taxon>
        <taxon>Ascomycota</taxon>
        <taxon>Pezizomycotina</taxon>
        <taxon>Dothideomycetes</taxon>
        <taxon>Pleosporomycetidae</taxon>
        <taxon>Venturiales</taxon>
        <taxon>Venturiaceae</taxon>
        <taxon>Venturia</taxon>
    </lineage>
</organism>
<dbReference type="EMBL" id="SNSC02000006">
    <property type="protein sequence ID" value="TID23672.1"/>
    <property type="molecule type" value="Genomic_DNA"/>
</dbReference>
<reference evidence="2 3" key="1">
    <citation type="submission" date="2019-04" db="EMBL/GenBank/DDBJ databases">
        <title>High contiguity whole genome sequence and gene annotation resource for two Venturia nashicola isolates.</title>
        <authorList>
            <person name="Prokchorchik M."/>
            <person name="Won K."/>
            <person name="Lee Y."/>
            <person name="Choi E.D."/>
            <person name="Segonzac C."/>
            <person name="Sohn K.H."/>
        </authorList>
    </citation>
    <scope>NUCLEOTIDE SEQUENCE [LARGE SCALE GENOMIC DNA]</scope>
    <source>
        <strain evidence="2 3">PRI2</strain>
    </source>
</reference>
<comment type="caution">
    <text evidence="2">The sequence shown here is derived from an EMBL/GenBank/DDBJ whole genome shotgun (WGS) entry which is preliminary data.</text>
</comment>
<dbReference type="AlphaFoldDB" id="A0A4Z1PMG0"/>
<gene>
    <name evidence="2" type="ORF">E6O75_ATG03308</name>
</gene>
<proteinExistence type="predicted"/>
<accession>A0A4Z1PMG0</accession>
<protein>
    <submittedName>
        <fullName evidence="2">Uncharacterized protein</fullName>
    </submittedName>
</protein>
<name>A0A4Z1PMG0_9PEZI</name>
<evidence type="ECO:0000313" key="2">
    <source>
        <dbReference type="EMBL" id="TID23672.1"/>
    </source>
</evidence>
<evidence type="ECO:0000256" key="1">
    <source>
        <dbReference type="SAM" id="MobiDB-lite"/>
    </source>
</evidence>
<keyword evidence="3" id="KW-1185">Reference proteome</keyword>
<feature type="compositionally biased region" description="Polar residues" evidence="1">
    <location>
        <begin position="47"/>
        <end position="74"/>
    </location>
</feature>
<dbReference type="Proteomes" id="UP000298493">
    <property type="component" value="Unassembled WGS sequence"/>
</dbReference>
<evidence type="ECO:0000313" key="3">
    <source>
        <dbReference type="Proteomes" id="UP000298493"/>
    </source>
</evidence>